<organism evidence="2 3">
    <name type="scientific">Fulvivirga marina</name>
    <dbReference type="NCBI Taxonomy" id="2494733"/>
    <lineage>
        <taxon>Bacteria</taxon>
        <taxon>Pseudomonadati</taxon>
        <taxon>Bacteroidota</taxon>
        <taxon>Cytophagia</taxon>
        <taxon>Cytophagales</taxon>
        <taxon>Fulvivirgaceae</taxon>
        <taxon>Fulvivirga</taxon>
    </lineage>
</organism>
<evidence type="ECO:0000256" key="1">
    <source>
        <dbReference type="SAM" id="SignalP"/>
    </source>
</evidence>
<dbReference type="Proteomes" id="UP000614216">
    <property type="component" value="Unassembled WGS sequence"/>
</dbReference>
<evidence type="ECO:0000313" key="3">
    <source>
        <dbReference type="Proteomes" id="UP000614216"/>
    </source>
</evidence>
<feature type="chain" id="PRO_5037090250" evidence="1">
    <location>
        <begin position="23"/>
        <end position="186"/>
    </location>
</feature>
<keyword evidence="1" id="KW-0732">Signal</keyword>
<dbReference type="AlphaFoldDB" id="A0A937G156"/>
<protein>
    <submittedName>
        <fullName evidence="2">Uncharacterized protein</fullName>
    </submittedName>
</protein>
<reference evidence="2" key="1">
    <citation type="submission" date="2021-01" db="EMBL/GenBank/DDBJ databases">
        <title>Fulvivirga kasyanovii gen. nov., sp nov., a novel member of the phylum Bacteroidetes isolated from seawater in a mussel farm.</title>
        <authorList>
            <person name="Zhao L.-H."/>
            <person name="Wang Z.-J."/>
        </authorList>
    </citation>
    <scope>NUCLEOTIDE SEQUENCE</scope>
    <source>
        <strain evidence="2">29W222</strain>
    </source>
</reference>
<dbReference type="EMBL" id="JAEUGD010000058">
    <property type="protein sequence ID" value="MBL6448080.1"/>
    <property type="molecule type" value="Genomic_DNA"/>
</dbReference>
<name>A0A937G156_9BACT</name>
<sequence length="186" mass="22204">MKKIKMSAFACSLMLTFLTGRAQEYAVSARTSYMLWQEEQRKIILLHMHLTESERMAFWPVYSDYQQAIEDLEIEYLQIIELQSEYGGELKESHKMRLYTELLEIDVELAKLRKYYYKRIRAVLSSSRAIEFMRLDYAMWTLFRIENRKDKLALKFEKDIPEQPLGKGDFVIYQGGDYGNKDHVVR</sequence>
<comment type="caution">
    <text evidence="2">The sequence shown here is derived from an EMBL/GenBank/DDBJ whole genome shotgun (WGS) entry which is preliminary data.</text>
</comment>
<accession>A0A937G156</accession>
<evidence type="ECO:0000313" key="2">
    <source>
        <dbReference type="EMBL" id="MBL6448080.1"/>
    </source>
</evidence>
<gene>
    <name evidence="2" type="ORF">JMN32_17310</name>
</gene>
<proteinExistence type="predicted"/>
<dbReference type="RefSeq" id="WP_202857616.1">
    <property type="nucleotide sequence ID" value="NZ_JAEUGD010000058.1"/>
</dbReference>
<feature type="signal peptide" evidence="1">
    <location>
        <begin position="1"/>
        <end position="22"/>
    </location>
</feature>
<keyword evidence="3" id="KW-1185">Reference proteome</keyword>